<dbReference type="Gene3D" id="1.10.357.10">
    <property type="entry name" value="Tetracycline Repressor, domain 2"/>
    <property type="match status" value="1"/>
</dbReference>
<name>A0ABV7VU64_9GAMM</name>
<comment type="caution">
    <text evidence="4">The sequence shown here is derived from an EMBL/GenBank/DDBJ whole genome shotgun (WGS) entry which is preliminary data.</text>
</comment>
<evidence type="ECO:0000256" key="2">
    <source>
        <dbReference type="PROSITE-ProRule" id="PRU00335"/>
    </source>
</evidence>
<feature type="domain" description="HTH tetR-type" evidence="3">
    <location>
        <begin position="12"/>
        <end position="72"/>
    </location>
</feature>
<dbReference type="SUPFAM" id="SSF46689">
    <property type="entry name" value="Homeodomain-like"/>
    <property type="match status" value="1"/>
</dbReference>
<keyword evidence="1 2" id="KW-0238">DNA-binding</keyword>
<evidence type="ECO:0000256" key="1">
    <source>
        <dbReference type="ARBA" id="ARBA00023125"/>
    </source>
</evidence>
<dbReference type="InterPro" id="IPR001647">
    <property type="entry name" value="HTH_TetR"/>
</dbReference>
<reference evidence="5" key="1">
    <citation type="journal article" date="2019" name="Int. J. Syst. Evol. Microbiol.">
        <title>The Global Catalogue of Microorganisms (GCM) 10K type strain sequencing project: providing services to taxonomists for standard genome sequencing and annotation.</title>
        <authorList>
            <consortium name="The Broad Institute Genomics Platform"/>
            <consortium name="The Broad Institute Genome Sequencing Center for Infectious Disease"/>
            <person name="Wu L."/>
            <person name="Ma J."/>
        </authorList>
    </citation>
    <scope>NUCLEOTIDE SEQUENCE [LARGE SCALE GENOMIC DNA]</scope>
    <source>
        <strain evidence="5">KCTC 42424</strain>
    </source>
</reference>
<dbReference type="PANTHER" id="PTHR30055:SF226">
    <property type="entry name" value="HTH-TYPE TRANSCRIPTIONAL REGULATOR PKSA"/>
    <property type="match status" value="1"/>
</dbReference>
<dbReference type="PRINTS" id="PR00455">
    <property type="entry name" value="HTHTETR"/>
</dbReference>
<dbReference type="Proteomes" id="UP001595722">
    <property type="component" value="Unassembled WGS sequence"/>
</dbReference>
<dbReference type="RefSeq" id="WP_376866983.1">
    <property type="nucleotide sequence ID" value="NZ_JBHRYB010000013.1"/>
</dbReference>
<sequence>MPKKPFTAEEIIAQRQRIMDSASSVMAEVGFHHLSMRKLASQLGMTASNIYNYFPNKESLFLHTRCRGFELAFLDINEQIRRGVAPDVGVYQFATDLIQFAQRFPGYYQLMFQPPLLSLGDADPADQEVRHQLERLEAEWQQHALTLLVDAIPGLVDRPESLQKQMALFFVSSIHGLIDTYRYQALSTLIAGMELIPQDMVRSRVSWLLSSLRQALTDVSANASEAG</sequence>
<evidence type="ECO:0000313" key="5">
    <source>
        <dbReference type="Proteomes" id="UP001595722"/>
    </source>
</evidence>
<dbReference type="InterPro" id="IPR009057">
    <property type="entry name" value="Homeodomain-like_sf"/>
</dbReference>
<dbReference type="InterPro" id="IPR050109">
    <property type="entry name" value="HTH-type_TetR-like_transc_reg"/>
</dbReference>
<dbReference type="SUPFAM" id="SSF48498">
    <property type="entry name" value="Tetracyclin repressor-like, C-terminal domain"/>
    <property type="match status" value="1"/>
</dbReference>
<dbReference type="EMBL" id="JBHRYB010000013">
    <property type="protein sequence ID" value="MFC3680880.1"/>
    <property type="molecule type" value="Genomic_DNA"/>
</dbReference>
<dbReference type="Gene3D" id="1.10.10.60">
    <property type="entry name" value="Homeodomain-like"/>
    <property type="match status" value="1"/>
</dbReference>
<protein>
    <submittedName>
        <fullName evidence="4">TetR/AcrR family transcriptional regulator</fullName>
    </submittedName>
</protein>
<feature type="DNA-binding region" description="H-T-H motif" evidence="2">
    <location>
        <begin position="35"/>
        <end position="54"/>
    </location>
</feature>
<keyword evidence="5" id="KW-1185">Reference proteome</keyword>
<dbReference type="PANTHER" id="PTHR30055">
    <property type="entry name" value="HTH-TYPE TRANSCRIPTIONAL REGULATOR RUTR"/>
    <property type="match status" value="1"/>
</dbReference>
<dbReference type="InterPro" id="IPR036271">
    <property type="entry name" value="Tet_transcr_reg_TetR-rel_C_sf"/>
</dbReference>
<dbReference type="PROSITE" id="PS50977">
    <property type="entry name" value="HTH_TETR_2"/>
    <property type="match status" value="1"/>
</dbReference>
<proteinExistence type="predicted"/>
<evidence type="ECO:0000259" key="3">
    <source>
        <dbReference type="PROSITE" id="PS50977"/>
    </source>
</evidence>
<gene>
    <name evidence="4" type="ORF">ACFOMG_12295</name>
</gene>
<organism evidence="4 5">
    <name type="scientific">Bacterioplanoides pacificum</name>
    <dbReference type="NCBI Taxonomy" id="1171596"/>
    <lineage>
        <taxon>Bacteria</taxon>
        <taxon>Pseudomonadati</taxon>
        <taxon>Pseudomonadota</taxon>
        <taxon>Gammaproteobacteria</taxon>
        <taxon>Oceanospirillales</taxon>
        <taxon>Oceanospirillaceae</taxon>
        <taxon>Bacterioplanoides</taxon>
    </lineage>
</organism>
<dbReference type="Pfam" id="PF00440">
    <property type="entry name" value="TetR_N"/>
    <property type="match status" value="1"/>
</dbReference>
<accession>A0ABV7VU64</accession>
<evidence type="ECO:0000313" key="4">
    <source>
        <dbReference type="EMBL" id="MFC3680880.1"/>
    </source>
</evidence>